<dbReference type="EMBL" id="CP074691">
    <property type="protein sequence ID" value="QVL35909.1"/>
    <property type="molecule type" value="Genomic_DNA"/>
</dbReference>
<protein>
    <submittedName>
        <fullName evidence="1">Pyridoxal phosphate-dependent aminotransferase</fullName>
    </submittedName>
</protein>
<proteinExistence type="predicted"/>
<gene>
    <name evidence="1" type="ORF">KIH16_12310</name>
</gene>
<sequence>MVTASGFPNSRMAGVPLAGGIREILGLAEELERQGRSIVHMEIGRPDFDSPLMAKEGAKAALDAGNVHYTDMAGDRDLRRAIAEKYGREQGLAVDADRQVLVTVGAMEAILVVLLTLLEPGDEVIVPAPFFPAYSDQIALAGARQVTVPCPMEKGFRLQVDDLRKAVTERTRLILLNSPNNPSGAVLAEEDLAAIAELAREKDLWVLSDECYEKFLYEGRHRTIAALPGMAERTVIASSASKTWSMTGWRVGWLVMPKEMTPYAVKCHQNVTSCAASFAQAGVALALREADDDVASMIDEYRRRRDLVVRYLKETPGIESVVPEGAFYAFPNIAKLGMTALDFCMHLLREKGVSIVPGDVFGSPGFVRIAYCRSYGEIEEGMRRIGEAVRELQARP</sequence>
<name>A0ACD1DUV8_9BACT</name>
<accession>A0ACD1DUV8</accession>
<evidence type="ECO:0000313" key="2">
    <source>
        <dbReference type="Proteomes" id="UP000682204"/>
    </source>
</evidence>
<keyword evidence="2" id="KW-1185">Reference proteome</keyword>
<keyword evidence="1" id="KW-0808">Transferase</keyword>
<keyword evidence="1" id="KW-0032">Aminotransferase</keyword>
<evidence type="ECO:0000313" key="1">
    <source>
        <dbReference type="EMBL" id="QVL35909.1"/>
    </source>
</evidence>
<organism evidence="1 2">
    <name type="scientific">Aminirod propionatiphilus</name>
    <dbReference type="NCBI Taxonomy" id="3415223"/>
    <lineage>
        <taxon>Bacteria</taxon>
        <taxon>Thermotogati</taxon>
        <taxon>Synergistota</taxon>
        <taxon>Synergistia</taxon>
        <taxon>Synergistales</taxon>
        <taxon>Aminiphilaceae</taxon>
        <taxon>Aminirod</taxon>
    </lineage>
</organism>
<dbReference type="Proteomes" id="UP000682204">
    <property type="component" value="Chromosome"/>
</dbReference>
<reference evidence="1" key="1">
    <citation type="submission" date="2021-05" db="EMBL/GenBank/DDBJ databases">
        <title>An isolated secondary fermenter in methanogenic hydrocarbon-degrading communities.</title>
        <authorList>
            <person name="Liu Y.-F."/>
            <person name="Liu Z.-l."/>
        </authorList>
    </citation>
    <scope>NUCLEOTIDE SEQUENCE</scope>
    <source>
        <strain evidence="1">L-13</strain>
    </source>
</reference>